<keyword evidence="4" id="KW-1185">Reference proteome</keyword>
<dbReference type="GO" id="GO:0004672">
    <property type="term" value="F:protein kinase activity"/>
    <property type="evidence" value="ECO:0007669"/>
    <property type="project" value="InterPro"/>
</dbReference>
<dbReference type="InterPro" id="IPR011009">
    <property type="entry name" value="Kinase-like_dom_sf"/>
</dbReference>
<dbReference type="Gene3D" id="1.10.510.10">
    <property type="entry name" value="Transferase(Phosphotransferase) domain 1"/>
    <property type="match status" value="1"/>
</dbReference>
<feature type="region of interest" description="Disordered" evidence="1">
    <location>
        <begin position="633"/>
        <end position="758"/>
    </location>
</feature>
<organism evidence="3 4">
    <name type="scientific">Teratosphaeria nubilosa</name>
    <dbReference type="NCBI Taxonomy" id="161662"/>
    <lineage>
        <taxon>Eukaryota</taxon>
        <taxon>Fungi</taxon>
        <taxon>Dikarya</taxon>
        <taxon>Ascomycota</taxon>
        <taxon>Pezizomycotina</taxon>
        <taxon>Dothideomycetes</taxon>
        <taxon>Dothideomycetidae</taxon>
        <taxon>Mycosphaerellales</taxon>
        <taxon>Teratosphaeriaceae</taxon>
        <taxon>Teratosphaeria</taxon>
    </lineage>
</organism>
<dbReference type="SUPFAM" id="SSF56112">
    <property type="entry name" value="Protein kinase-like (PK-like)"/>
    <property type="match status" value="1"/>
</dbReference>
<dbReference type="AlphaFoldDB" id="A0A6G1LN90"/>
<protein>
    <recommendedName>
        <fullName evidence="2">Protein kinase domain-containing protein</fullName>
    </recommendedName>
</protein>
<dbReference type="EMBL" id="ML995808">
    <property type="protein sequence ID" value="KAF2774276.1"/>
    <property type="molecule type" value="Genomic_DNA"/>
</dbReference>
<feature type="region of interest" description="Disordered" evidence="1">
    <location>
        <begin position="838"/>
        <end position="874"/>
    </location>
</feature>
<feature type="region of interest" description="Disordered" evidence="1">
    <location>
        <begin position="12"/>
        <end position="79"/>
    </location>
</feature>
<feature type="compositionally biased region" description="Basic and acidic residues" evidence="1">
    <location>
        <begin position="862"/>
        <end position="874"/>
    </location>
</feature>
<dbReference type="Pfam" id="PF00069">
    <property type="entry name" value="Pkinase"/>
    <property type="match status" value="1"/>
</dbReference>
<feature type="compositionally biased region" description="Low complexity" evidence="1">
    <location>
        <begin position="690"/>
        <end position="709"/>
    </location>
</feature>
<reference evidence="3" key="1">
    <citation type="journal article" date="2020" name="Stud. Mycol.">
        <title>101 Dothideomycetes genomes: a test case for predicting lifestyles and emergence of pathogens.</title>
        <authorList>
            <person name="Haridas S."/>
            <person name="Albert R."/>
            <person name="Binder M."/>
            <person name="Bloem J."/>
            <person name="Labutti K."/>
            <person name="Salamov A."/>
            <person name="Andreopoulos B."/>
            <person name="Baker S."/>
            <person name="Barry K."/>
            <person name="Bills G."/>
            <person name="Bluhm B."/>
            <person name="Cannon C."/>
            <person name="Castanera R."/>
            <person name="Culley D."/>
            <person name="Daum C."/>
            <person name="Ezra D."/>
            <person name="Gonzalez J."/>
            <person name="Henrissat B."/>
            <person name="Kuo A."/>
            <person name="Liang C."/>
            <person name="Lipzen A."/>
            <person name="Lutzoni F."/>
            <person name="Magnuson J."/>
            <person name="Mondo S."/>
            <person name="Nolan M."/>
            <person name="Ohm R."/>
            <person name="Pangilinan J."/>
            <person name="Park H.-J."/>
            <person name="Ramirez L."/>
            <person name="Alfaro M."/>
            <person name="Sun H."/>
            <person name="Tritt A."/>
            <person name="Yoshinaga Y."/>
            <person name="Zwiers L.-H."/>
            <person name="Turgeon B."/>
            <person name="Goodwin S."/>
            <person name="Spatafora J."/>
            <person name="Crous P."/>
            <person name="Grigoriev I."/>
        </authorList>
    </citation>
    <scope>NUCLEOTIDE SEQUENCE</scope>
    <source>
        <strain evidence="3">CBS 116005</strain>
    </source>
</reference>
<accession>A0A6G1LN90</accession>
<evidence type="ECO:0000259" key="2">
    <source>
        <dbReference type="PROSITE" id="PS50011"/>
    </source>
</evidence>
<dbReference type="Proteomes" id="UP000799436">
    <property type="component" value="Unassembled WGS sequence"/>
</dbReference>
<evidence type="ECO:0000313" key="3">
    <source>
        <dbReference type="EMBL" id="KAF2774276.1"/>
    </source>
</evidence>
<evidence type="ECO:0000256" key="1">
    <source>
        <dbReference type="SAM" id="MobiDB-lite"/>
    </source>
</evidence>
<dbReference type="PANTHER" id="PTHR23257">
    <property type="entry name" value="SERINE-THREONINE PROTEIN KINASE"/>
    <property type="match status" value="1"/>
</dbReference>
<feature type="compositionally biased region" description="Polar residues" evidence="1">
    <location>
        <begin position="121"/>
        <end position="134"/>
    </location>
</feature>
<dbReference type="SMART" id="SM00220">
    <property type="entry name" value="S_TKc"/>
    <property type="match status" value="1"/>
</dbReference>
<feature type="compositionally biased region" description="Basic residues" evidence="1">
    <location>
        <begin position="676"/>
        <end position="689"/>
    </location>
</feature>
<name>A0A6G1LN90_9PEZI</name>
<dbReference type="InterPro" id="IPR050167">
    <property type="entry name" value="Ser_Thr_protein_kinase"/>
</dbReference>
<evidence type="ECO:0000313" key="4">
    <source>
        <dbReference type="Proteomes" id="UP000799436"/>
    </source>
</evidence>
<dbReference type="PROSITE" id="PS50011">
    <property type="entry name" value="PROTEIN_KINASE_DOM"/>
    <property type="match status" value="1"/>
</dbReference>
<feature type="compositionally biased region" description="Polar residues" evidence="1">
    <location>
        <begin position="639"/>
        <end position="649"/>
    </location>
</feature>
<feature type="domain" description="Protein kinase" evidence="2">
    <location>
        <begin position="348"/>
        <end position="585"/>
    </location>
</feature>
<dbReference type="InterPro" id="IPR000719">
    <property type="entry name" value="Prot_kinase_dom"/>
</dbReference>
<proteinExistence type="predicted"/>
<gene>
    <name evidence="3" type="ORF">EJ03DRAFT_3890</name>
</gene>
<sequence length="874" mass="98252">MPYSFSFVRHANDDAITAQELDPEPPHKRPRRVPWLESMNGQSKEREQPEEPAGLALAADRHTHSQPSQQGRWPSPRGSEIVPWCASSLPRTLLPVSLPLDMLEPEHRDILLQRRPESHEQSQLNAEQKRNLSASPRRQPRSPQPVLTPSASAPEIGTLFQDAADPPFNRQLNHFSGRQGRGLPADLPPLQIPEHPFHDAIETCDDVEESENERALLEDEYGRRWILNLSMHFRDNSNREKFFVTYAETPSSWRRLTVSLDYRNPVEGSLEADLSMLHFQRDKSFRIYEAIRESLADIEYYDTVTTLKLETTPEDGQLHVHVREDANEIVQYPSTSLFRHLRKVLLYHEDRLEFVSHLSGFVYKVRVGGKTLIKKEIPGPDTVEEFQYEVNALDSLLGCPNVVQLEGLVTDNEGTAVKGLLLSYATQGALVDMIYDFRGELPWYRREKWARQIVQGLSDIHEAGFVQGDFTISNIVIDEDDNAQIIDINRRGCPVGWEPPELGKLIESGQRIGMHIGVKTDLYQLGMVLWALAEENDEPERAPRPPRLGRDVPSYYRQMVDTCLSSRVQARLPATKLLRAFPPFAGKAPSAGSRSVDFLDDHLQLSENSVSTAYRSDKEYIDPSMAVTIDEVRKRRRTSGATNFTSEQVTYVDPDSNAASTDCNFDPSGSWDSTNHRRGRSPVSSRRRPSSPYGRSVSSATSMSSAASAGRRLQRHAMDDGDSDGVVDNQELNDPKLPFEVSLGRDDPRGSANNAASAMSKALTDIELSMPPSLHADPVLATAHAGEFYGIPRLPHTDSGFDEDVMNEIESLENGVTMPSEKRLTEYMREEAAEHLPVGMTKLRISELPTAGSPRPLPSKNDACEYENRGTRQR</sequence>
<dbReference type="GO" id="GO:0007165">
    <property type="term" value="P:signal transduction"/>
    <property type="evidence" value="ECO:0007669"/>
    <property type="project" value="TreeGrafter"/>
</dbReference>
<dbReference type="OrthoDB" id="635774at2759"/>
<dbReference type="GO" id="GO:0005524">
    <property type="term" value="F:ATP binding"/>
    <property type="evidence" value="ECO:0007669"/>
    <property type="project" value="InterPro"/>
</dbReference>
<feature type="region of interest" description="Disordered" evidence="1">
    <location>
        <begin position="115"/>
        <end position="152"/>
    </location>
</feature>
<dbReference type="GO" id="GO:0005737">
    <property type="term" value="C:cytoplasm"/>
    <property type="evidence" value="ECO:0007669"/>
    <property type="project" value="TreeGrafter"/>
</dbReference>